<evidence type="ECO:0000313" key="2">
    <source>
        <dbReference type="EMBL" id="KAK3785233.1"/>
    </source>
</evidence>
<evidence type="ECO:0000313" key="3">
    <source>
        <dbReference type="Proteomes" id="UP001283361"/>
    </source>
</evidence>
<evidence type="ECO:0000256" key="1">
    <source>
        <dbReference type="SAM" id="MobiDB-lite"/>
    </source>
</evidence>
<dbReference type="AlphaFoldDB" id="A0AAE1DXJ6"/>
<keyword evidence="3" id="KW-1185">Reference proteome</keyword>
<organism evidence="2 3">
    <name type="scientific">Elysia crispata</name>
    <name type="common">lettuce slug</name>
    <dbReference type="NCBI Taxonomy" id="231223"/>
    <lineage>
        <taxon>Eukaryota</taxon>
        <taxon>Metazoa</taxon>
        <taxon>Spiralia</taxon>
        <taxon>Lophotrochozoa</taxon>
        <taxon>Mollusca</taxon>
        <taxon>Gastropoda</taxon>
        <taxon>Heterobranchia</taxon>
        <taxon>Euthyneura</taxon>
        <taxon>Panpulmonata</taxon>
        <taxon>Sacoglossa</taxon>
        <taxon>Placobranchoidea</taxon>
        <taxon>Plakobranchidae</taxon>
        <taxon>Elysia</taxon>
    </lineage>
</organism>
<accession>A0AAE1DXJ6</accession>
<proteinExistence type="predicted"/>
<gene>
    <name evidence="2" type="ORF">RRG08_050288</name>
</gene>
<name>A0AAE1DXJ6_9GAST</name>
<reference evidence="2" key="1">
    <citation type="journal article" date="2023" name="G3 (Bethesda)">
        <title>A reference genome for the long-term kleptoplast-retaining sea slug Elysia crispata morphotype clarki.</title>
        <authorList>
            <person name="Eastman K.E."/>
            <person name="Pendleton A.L."/>
            <person name="Shaikh M.A."/>
            <person name="Suttiyut T."/>
            <person name="Ogas R."/>
            <person name="Tomko P."/>
            <person name="Gavelis G."/>
            <person name="Widhalm J.R."/>
            <person name="Wisecaver J.H."/>
        </authorList>
    </citation>
    <scope>NUCLEOTIDE SEQUENCE</scope>
    <source>
        <strain evidence="2">ECLA1</strain>
    </source>
</reference>
<comment type="caution">
    <text evidence="2">The sequence shown here is derived from an EMBL/GenBank/DDBJ whole genome shotgun (WGS) entry which is preliminary data.</text>
</comment>
<dbReference type="Proteomes" id="UP001283361">
    <property type="component" value="Unassembled WGS sequence"/>
</dbReference>
<sequence length="92" mass="10567">MQSKDKTIKSQAQRWINTEEGKIRQVIIGTELEEMSHRCLRERTVKWYSENSAETQIADGYHSTPRSTVPELSAEGQDRTQSKLTPVFRSLG</sequence>
<feature type="region of interest" description="Disordered" evidence="1">
    <location>
        <begin position="56"/>
        <end position="92"/>
    </location>
</feature>
<dbReference type="EMBL" id="JAWDGP010002151">
    <property type="protein sequence ID" value="KAK3785233.1"/>
    <property type="molecule type" value="Genomic_DNA"/>
</dbReference>
<protein>
    <submittedName>
        <fullName evidence="2">Uncharacterized protein</fullName>
    </submittedName>
</protein>